<dbReference type="InterPro" id="IPR023299">
    <property type="entry name" value="ATPase_P-typ_cyto_dom_N"/>
</dbReference>
<evidence type="ECO:0000256" key="5">
    <source>
        <dbReference type="ARBA" id="ARBA00023136"/>
    </source>
</evidence>
<reference evidence="8" key="1">
    <citation type="submission" date="2022-04" db="EMBL/GenBank/DDBJ databases">
        <title>Draft genome sequences of lactic acid bacteria (LAB) strains involved in meat spoilage.</title>
        <authorList>
            <person name="Palevich N."/>
        </authorList>
    </citation>
    <scope>NUCLEOTIDE SEQUENCE</scope>
    <source>
        <strain evidence="8">9-14</strain>
    </source>
</reference>
<dbReference type="InterPro" id="IPR008250">
    <property type="entry name" value="ATPase_P-typ_transduc_dom_A_sf"/>
</dbReference>
<dbReference type="Pfam" id="PF00122">
    <property type="entry name" value="E1-E2_ATPase"/>
    <property type="match status" value="1"/>
</dbReference>
<dbReference type="Gene3D" id="3.40.50.1000">
    <property type="entry name" value="HAD superfamily/HAD-like"/>
    <property type="match status" value="1"/>
</dbReference>
<dbReference type="EMBL" id="JALRMR010000016">
    <property type="protein sequence ID" value="MDT1975118.1"/>
    <property type="molecule type" value="Genomic_DNA"/>
</dbReference>
<feature type="transmembrane region" description="Helical" evidence="6">
    <location>
        <begin position="661"/>
        <end position="681"/>
    </location>
</feature>
<dbReference type="Pfam" id="PF00702">
    <property type="entry name" value="Hydrolase"/>
    <property type="match status" value="1"/>
</dbReference>
<evidence type="ECO:0000256" key="1">
    <source>
        <dbReference type="ARBA" id="ARBA00004141"/>
    </source>
</evidence>
<organism evidence="8 9">
    <name type="scientific">Carnobacterium divergens</name>
    <name type="common">Lactobacillus divergens</name>
    <dbReference type="NCBI Taxonomy" id="2748"/>
    <lineage>
        <taxon>Bacteria</taxon>
        <taxon>Bacillati</taxon>
        <taxon>Bacillota</taxon>
        <taxon>Bacilli</taxon>
        <taxon>Lactobacillales</taxon>
        <taxon>Carnobacteriaceae</taxon>
        <taxon>Carnobacterium</taxon>
    </lineage>
</organism>
<feature type="transmembrane region" description="Helical" evidence="6">
    <location>
        <begin position="593"/>
        <end position="612"/>
    </location>
</feature>
<keyword evidence="5 6" id="KW-0472">Membrane</keyword>
<protein>
    <submittedName>
        <fullName evidence="8">HAD-IC family P-type ATPase</fullName>
    </submittedName>
</protein>
<keyword evidence="4 6" id="KW-1133">Transmembrane helix</keyword>
<feature type="transmembrane region" description="Helical" evidence="6">
    <location>
        <begin position="249"/>
        <end position="274"/>
    </location>
</feature>
<dbReference type="SFLD" id="SFLDF00027">
    <property type="entry name" value="p-type_atpase"/>
    <property type="match status" value="1"/>
</dbReference>
<feature type="transmembrane region" description="Helical" evidence="6">
    <location>
        <begin position="747"/>
        <end position="766"/>
    </location>
</feature>
<feature type="transmembrane region" description="Helical" evidence="6">
    <location>
        <begin position="687"/>
        <end position="708"/>
    </location>
</feature>
<dbReference type="SFLD" id="SFLDG00002">
    <property type="entry name" value="C1.7:_P-type_atpase_like"/>
    <property type="match status" value="1"/>
</dbReference>
<dbReference type="InterPro" id="IPR001757">
    <property type="entry name" value="P_typ_ATPase"/>
</dbReference>
<dbReference type="SUPFAM" id="SSF56784">
    <property type="entry name" value="HAD-like"/>
    <property type="match status" value="1"/>
</dbReference>
<dbReference type="NCBIfam" id="TIGR01494">
    <property type="entry name" value="ATPase_P-type"/>
    <property type="match status" value="2"/>
</dbReference>
<dbReference type="InterPro" id="IPR036412">
    <property type="entry name" value="HAD-like_sf"/>
</dbReference>
<dbReference type="GO" id="GO:0016020">
    <property type="term" value="C:membrane"/>
    <property type="evidence" value="ECO:0007669"/>
    <property type="project" value="UniProtKB-SubCell"/>
</dbReference>
<dbReference type="Gene3D" id="3.40.1110.10">
    <property type="entry name" value="Calcium-transporting ATPase, cytoplasmic domain N"/>
    <property type="match status" value="1"/>
</dbReference>
<feature type="transmembrane region" description="Helical" evidence="6">
    <location>
        <begin position="715"/>
        <end position="741"/>
    </location>
</feature>
<gene>
    <name evidence="8" type="ORF">MX635_11990</name>
</gene>
<dbReference type="PRINTS" id="PR00119">
    <property type="entry name" value="CATATPASE"/>
</dbReference>
<dbReference type="InterPro" id="IPR023298">
    <property type="entry name" value="ATPase_P-typ_TM_dom_sf"/>
</dbReference>
<keyword evidence="3" id="KW-1278">Translocase</keyword>
<dbReference type="RefSeq" id="WP_311780864.1">
    <property type="nucleotide sequence ID" value="NZ_JALRMR010000016.1"/>
</dbReference>
<comment type="caution">
    <text evidence="8">The sequence shown here is derived from an EMBL/GenBank/DDBJ whole genome shotgun (WGS) entry which is preliminary data.</text>
</comment>
<evidence type="ECO:0000256" key="2">
    <source>
        <dbReference type="ARBA" id="ARBA00022692"/>
    </source>
</evidence>
<dbReference type="AlphaFoldDB" id="A0AAW8RG08"/>
<dbReference type="InterPro" id="IPR044492">
    <property type="entry name" value="P_typ_ATPase_HD_dom"/>
</dbReference>
<proteinExistence type="predicted"/>
<feature type="transmembrane region" description="Helical" evidence="6">
    <location>
        <begin position="624"/>
        <end position="641"/>
    </location>
</feature>
<dbReference type="InterPro" id="IPR059000">
    <property type="entry name" value="ATPase_P-type_domA"/>
</dbReference>
<feature type="domain" description="P-type ATPase A" evidence="7">
    <location>
        <begin position="97"/>
        <end position="193"/>
    </location>
</feature>
<dbReference type="SUPFAM" id="SSF81665">
    <property type="entry name" value="Calcium ATPase, transmembrane domain M"/>
    <property type="match status" value="1"/>
</dbReference>
<keyword evidence="2 6" id="KW-0812">Transmembrane</keyword>
<dbReference type="GO" id="GO:0005524">
    <property type="term" value="F:ATP binding"/>
    <property type="evidence" value="ECO:0007669"/>
    <property type="project" value="InterPro"/>
</dbReference>
<dbReference type="GO" id="GO:0016887">
    <property type="term" value="F:ATP hydrolysis activity"/>
    <property type="evidence" value="ECO:0007669"/>
    <property type="project" value="InterPro"/>
</dbReference>
<accession>A0AAW8RG08</accession>
<dbReference type="PANTHER" id="PTHR42861">
    <property type="entry name" value="CALCIUM-TRANSPORTING ATPASE"/>
    <property type="match status" value="1"/>
</dbReference>
<dbReference type="PROSITE" id="PS00154">
    <property type="entry name" value="ATPASE_E1_E2"/>
    <property type="match status" value="1"/>
</dbReference>
<dbReference type="Gene3D" id="1.20.1110.10">
    <property type="entry name" value="Calcium-transporting ATPase, transmembrane domain"/>
    <property type="match status" value="1"/>
</dbReference>
<dbReference type="InterPro" id="IPR023214">
    <property type="entry name" value="HAD_sf"/>
</dbReference>
<evidence type="ECO:0000313" key="8">
    <source>
        <dbReference type="EMBL" id="MDT1975118.1"/>
    </source>
</evidence>
<dbReference type="InterPro" id="IPR018303">
    <property type="entry name" value="ATPase_P-typ_P_site"/>
</dbReference>
<feature type="transmembrane region" description="Helical" evidence="6">
    <location>
        <begin position="38"/>
        <end position="61"/>
    </location>
</feature>
<name>A0AAW8RG08_CARDV</name>
<evidence type="ECO:0000256" key="6">
    <source>
        <dbReference type="SAM" id="Phobius"/>
    </source>
</evidence>
<dbReference type="SFLD" id="SFLDS00003">
    <property type="entry name" value="Haloacid_Dehalogenase"/>
    <property type="match status" value="1"/>
</dbReference>
<evidence type="ECO:0000259" key="7">
    <source>
        <dbReference type="Pfam" id="PF00122"/>
    </source>
</evidence>
<dbReference type="PRINTS" id="PR00120">
    <property type="entry name" value="HATPASE"/>
</dbReference>
<comment type="subcellular location">
    <subcellularLocation>
        <location evidence="1">Membrane</location>
        <topology evidence="1">Multi-pass membrane protein</topology>
    </subcellularLocation>
</comment>
<evidence type="ECO:0000313" key="9">
    <source>
        <dbReference type="Proteomes" id="UP001249945"/>
    </source>
</evidence>
<dbReference type="Proteomes" id="UP001249945">
    <property type="component" value="Unassembled WGS sequence"/>
</dbReference>
<evidence type="ECO:0000256" key="4">
    <source>
        <dbReference type="ARBA" id="ARBA00022989"/>
    </source>
</evidence>
<evidence type="ECO:0000256" key="3">
    <source>
        <dbReference type="ARBA" id="ARBA00022967"/>
    </source>
</evidence>
<dbReference type="SUPFAM" id="SSF81653">
    <property type="entry name" value="Calcium ATPase, transduction domain A"/>
    <property type="match status" value="1"/>
</dbReference>
<feature type="transmembrane region" description="Helical" evidence="6">
    <location>
        <begin position="217"/>
        <end position="237"/>
    </location>
</feature>
<sequence length="776" mass="84427">MELKTDLKGLSMKEVKEKIAQGANNQPQKPLTKSVGKIFFDNICTLFNGINLVMAGLILTTGSYKNLLFLGVIFANTSIGIYQEIRAKHSIDKLSLLNQAKVTVVREGDFVDIEQEELVTNDLVMIRRGEQICVDGIVIATNGFEVDESQLTGESDAIKKTVGDSILSGSYVTGGNGYVEALKIGQDSYVNQLSIEAKKEKNSTSELMRTLNRLVKGLTFAILPIGLLLFFSGYLGGLAISKAILGTTAAIIGMIPEGLILITSIALAVGIVNLTKKKVLVKTMGSIETLARVDLLCLDKTGTLTNGELTVSEFIVANGVQLDQLKAAIGELVKGLEDDNPTSMALQKAVDKNEEWKLIDSVPFSSARKWSGATFDTNKTYVMGAPEYVFSTLSKADQHSVNQASEMGKRVLAIASSSTGFVNHQLPEQLSLLGFVYMEDTIRAEAPATLKYFNQQGVAIRIISGDNPKTVAHIAERVGVEDAKQAIDMSQVDKEADLTEIIAKYRVFGRVSPTQKRELIQAMQKAGHTVGMTGDGVNDILALKTADCGIAMAEGSTAAKSVSDFVLLDSNFDSLVGVVMEGRRVVNNIQRVASLYLTKTVYSAILAVLFIFMNQAYPFQPIQLSPINALTVGIPSFFLALRPNYAQIKGGFFKNVMKPALTAGILVVLYICMILVLGTIWHLDYSITSTLSVLLTGMVCFTSLIYVANPLSKKVIGLISSLIVVFLLIFFFFGNFFSLVSIFNKELLVFAVPLIVTVVPMYHLMVKLVRKLIDFK</sequence>
<dbReference type="Gene3D" id="2.70.150.10">
    <property type="entry name" value="Calcium-transporting ATPase, cytoplasmic transduction domain A"/>
    <property type="match status" value="1"/>
</dbReference>